<sequence length="249" mass="27013">MGRGSDGDAHDLSALLLDAINERLTQDPDEREARMLKKAKAQLLPDGEAQGAGDILRRTLSALNSLLTLPGLRTMGHWASAGVMISQLSQVQRYLARKGSEEDGLTLDARIRDRVIKELNPSGPTIVVAHSLGTVVAFEALHDYDGAVPLFVTLGSPIGMRTAVQPHMRPHPLQVPHTVRRWLNFWDRDDFVVANPQLHKWVAPNGASVAPVSRRVDSDGAWVHPAAKYLAQPAVAGPVMEALEGVSTI</sequence>
<evidence type="ECO:0000313" key="1">
    <source>
        <dbReference type="EMBL" id="GFE19224.1"/>
    </source>
</evidence>
<dbReference type="EMBL" id="BLIO01000001">
    <property type="protein sequence ID" value="GFE19224.1"/>
    <property type="molecule type" value="Genomic_DNA"/>
</dbReference>
<dbReference type="Gene3D" id="3.40.50.1820">
    <property type="entry name" value="alpha/beta hydrolase"/>
    <property type="match status" value="1"/>
</dbReference>
<evidence type="ECO:0000313" key="2">
    <source>
        <dbReference type="Proteomes" id="UP000430079"/>
    </source>
</evidence>
<reference evidence="1 2" key="1">
    <citation type="submission" date="2019-12" db="EMBL/GenBank/DDBJ databases">
        <title>Whole genome shotgun sequence of Streptomyces hygroscopicus subsp. glebosus NBRC 13786.</title>
        <authorList>
            <person name="Ichikawa N."/>
            <person name="Kimura A."/>
            <person name="Kitahashi Y."/>
            <person name="Komaki H."/>
            <person name="Tamura T."/>
        </authorList>
    </citation>
    <scope>NUCLEOTIDE SEQUENCE [LARGE SCALE GENOMIC DNA]</scope>
    <source>
        <strain evidence="1 2">NBRC 13786</strain>
    </source>
</reference>
<name>A0A640T7Q2_9ACTN</name>
<keyword evidence="2" id="KW-1185">Reference proteome</keyword>
<protein>
    <recommendedName>
        <fullName evidence="3">Alpha/beta hydrolase</fullName>
    </recommendedName>
</protein>
<dbReference type="SUPFAM" id="SSF53474">
    <property type="entry name" value="alpha/beta-Hydrolases"/>
    <property type="match status" value="1"/>
</dbReference>
<dbReference type="InterPro" id="IPR029058">
    <property type="entry name" value="AB_hydrolase_fold"/>
</dbReference>
<gene>
    <name evidence="1" type="ORF">Sgleb_72710</name>
</gene>
<organism evidence="1 2">
    <name type="scientific">Streptomyces glebosus</name>
    <dbReference type="NCBI Taxonomy" id="249580"/>
    <lineage>
        <taxon>Bacteria</taxon>
        <taxon>Bacillati</taxon>
        <taxon>Actinomycetota</taxon>
        <taxon>Actinomycetes</taxon>
        <taxon>Kitasatosporales</taxon>
        <taxon>Streptomycetaceae</taxon>
        <taxon>Streptomyces</taxon>
    </lineage>
</organism>
<evidence type="ECO:0008006" key="3">
    <source>
        <dbReference type="Google" id="ProtNLM"/>
    </source>
</evidence>
<accession>A0A640T7Q2</accession>
<dbReference type="RefSeq" id="WP_229894184.1">
    <property type="nucleotide sequence ID" value="NZ_BLIO01000001.1"/>
</dbReference>
<dbReference type="Proteomes" id="UP000430079">
    <property type="component" value="Unassembled WGS sequence"/>
</dbReference>
<proteinExistence type="predicted"/>
<dbReference type="AlphaFoldDB" id="A0A640T7Q2"/>
<comment type="caution">
    <text evidence="1">The sequence shown here is derived from an EMBL/GenBank/DDBJ whole genome shotgun (WGS) entry which is preliminary data.</text>
</comment>